<sequence length="192" mass="21855">MALPLIWLGGATLGAVMLADRREKRHQLEHKRRMGKAPSMPEEGQHVALKPSLWHPGHKQVTPQPGAIICCFVFGLIEHTGIWLDDHILIELHGNGLIRAVSTDRFLAGRTGTKIYIACSHDHQPLIDAGVLERAESAIFQYREYDLFDNNCHRFVWSCLTGLEESLPSFNDLNLRLAVHFKQQIYWDEARV</sequence>
<evidence type="ECO:0000259" key="1">
    <source>
        <dbReference type="Pfam" id="PF04970"/>
    </source>
</evidence>
<accession>A0A431WFE9</accession>
<dbReference type="OrthoDB" id="9812095at2"/>
<comment type="caution">
    <text evidence="2">The sequence shown here is derived from an EMBL/GenBank/DDBJ whole genome shotgun (WGS) entry which is preliminary data.</text>
</comment>
<dbReference type="Gene3D" id="3.90.1720.10">
    <property type="entry name" value="endopeptidase domain like (from Nostoc punctiforme)"/>
    <property type="match status" value="1"/>
</dbReference>
<dbReference type="Proteomes" id="UP000282060">
    <property type="component" value="Unassembled WGS sequence"/>
</dbReference>
<dbReference type="RefSeq" id="WP_126503096.1">
    <property type="nucleotide sequence ID" value="NZ_RXNV01000001.1"/>
</dbReference>
<dbReference type="InterPro" id="IPR007053">
    <property type="entry name" value="LRAT_dom"/>
</dbReference>
<organism evidence="2 3">
    <name type="scientific">Shewanella atlantica</name>
    <dbReference type="NCBI Taxonomy" id="271099"/>
    <lineage>
        <taxon>Bacteria</taxon>
        <taxon>Pseudomonadati</taxon>
        <taxon>Pseudomonadota</taxon>
        <taxon>Gammaproteobacteria</taxon>
        <taxon>Alteromonadales</taxon>
        <taxon>Shewanellaceae</taxon>
        <taxon>Shewanella</taxon>
    </lineage>
</organism>
<name>A0A431WFE9_9GAMM</name>
<reference evidence="2 3" key="1">
    <citation type="submission" date="2018-12" db="EMBL/GenBank/DDBJ databases">
        <authorList>
            <person name="Yu L."/>
        </authorList>
    </citation>
    <scope>NUCLEOTIDE SEQUENCE [LARGE SCALE GENOMIC DNA]</scope>
    <source>
        <strain evidence="2 3">HAW-EB5</strain>
    </source>
</reference>
<dbReference type="EMBL" id="RXNV01000001">
    <property type="protein sequence ID" value="RTR34135.1"/>
    <property type="molecule type" value="Genomic_DNA"/>
</dbReference>
<gene>
    <name evidence="2" type="ORF">EKG39_00150</name>
</gene>
<proteinExistence type="predicted"/>
<keyword evidence="3" id="KW-1185">Reference proteome</keyword>
<feature type="domain" description="LRAT" evidence="1">
    <location>
        <begin position="111"/>
        <end position="163"/>
    </location>
</feature>
<evidence type="ECO:0000313" key="3">
    <source>
        <dbReference type="Proteomes" id="UP000282060"/>
    </source>
</evidence>
<dbReference type="Pfam" id="PF04970">
    <property type="entry name" value="LRAT"/>
    <property type="match status" value="1"/>
</dbReference>
<evidence type="ECO:0000313" key="2">
    <source>
        <dbReference type="EMBL" id="RTR34135.1"/>
    </source>
</evidence>
<dbReference type="AlphaFoldDB" id="A0A431WFE9"/>
<protein>
    <recommendedName>
        <fullName evidence="1">LRAT domain-containing protein</fullName>
    </recommendedName>
</protein>